<dbReference type="SUPFAM" id="SSF49899">
    <property type="entry name" value="Concanavalin A-like lectins/glucanases"/>
    <property type="match status" value="1"/>
</dbReference>
<evidence type="ECO:0000256" key="4">
    <source>
        <dbReference type="ARBA" id="ARBA00019623"/>
    </source>
</evidence>
<dbReference type="EC" id="3.2.1.26" evidence="3 8"/>
<keyword evidence="9" id="KW-0963">Cytoplasm</keyword>
<dbReference type="PANTHER" id="PTHR43101">
    <property type="entry name" value="BETA-FRUCTOSIDASE"/>
    <property type="match status" value="1"/>
</dbReference>
<comment type="similarity">
    <text evidence="2 8">Belongs to the glycosyl hydrolase 32 family.</text>
</comment>
<dbReference type="GO" id="GO:0005985">
    <property type="term" value="P:sucrose metabolic process"/>
    <property type="evidence" value="ECO:0007669"/>
    <property type="project" value="UniProtKB-UniPathway"/>
</dbReference>
<feature type="domain" description="Glycosyl hydrolase family 32 N-terminal" evidence="10">
    <location>
        <begin position="8"/>
        <end position="307"/>
    </location>
</feature>
<dbReference type="RefSeq" id="WP_115152210.1">
    <property type="nucleotide sequence ID" value="NZ_UGPP01000001.1"/>
</dbReference>
<dbReference type="Pfam" id="PF08244">
    <property type="entry name" value="Glyco_hydro_32C"/>
    <property type="match status" value="1"/>
</dbReference>
<protein>
    <recommendedName>
        <fullName evidence="4 8">Sucrose-6-phosphate hydrolase</fullName>
        <ecNumber evidence="3 8">3.2.1.26</ecNumber>
    </recommendedName>
    <alternativeName>
        <fullName evidence="7 9">Invertase</fullName>
    </alternativeName>
</protein>
<dbReference type="InterPro" id="IPR013320">
    <property type="entry name" value="ConA-like_dom_sf"/>
</dbReference>
<dbReference type="UniPathway" id="UPA00238"/>
<feature type="domain" description="Glycosyl hydrolase family 32 C-terminal" evidence="11">
    <location>
        <begin position="330"/>
        <end position="435"/>
    </location>
</feature>
<dbReference type="EMBL" id="UGPP01000001">
    <property type="protein sequence ID" value="STY72141.1"/>
    <property type="molecule type" value="Genomic_DNA"/>
</dbReference>
<organism evidence="12 13">
    <name type="scientific">Megamonas hypermegale</name>
    <dbReference type="NCBI Taxonomy" id="158847"/>
    <lineage>
        <taxon>Bacteria</taxon>
        <taxon>Bacillati</taxon>
        <taxon>Bacillota</taxon>
        <taxon>Negativicutes</taxon>
        <taxon>Selenomonadales</taxon>
        <taxon>Selenomonadaceae</taxon>
        <taxon>Megamonas</taxon>
    </lineage>
</organism>
<dbReference type="Gene3D" id="2.60.120.560">
    <property type="entry name" value="Exo-inulinase, domain 1"/>
    <property type="match status" value="1"/>
</dbReference>
<dbReference type="Pfam" id="PF00251">
    <property type="entry name" value="Glyco_hydro_32N"/>
    <property type="match status" value="1"/>
</dbReference>
<dbReference type="Gene3D" id="2.115.10.20">
    <property type="entry name" value="Glycosyl hydrolase domain, family 43"/>
    <property type="match status" value="1"/>
</dbReference>
<dbReference type="CDD" id="cd18623">
    <property type="entry name" value="GH32_ScrB-like"/>
    <property type="match status" value="1"/>
</dbReference>
<proteinExistence type="inferred from homology"/>
<dbReference type="InterPro" id="IPR013148">
    <property type="entry name" value="Glyco_hydro_32_N"/>
</dbReference>
<evidence type="ECO:0000256" key="9">
    <source>
        <dbReference type="RuleBase" id="RU365015"/>
    </source>
</evidence>
<dbReference type="PANTHER" id="PTHR43101:SF1">
    <property type="entry name" value="BETA-FRUCTOSIDASE"/>
    <property type="match status" value="1"/>
</dbReference>
<keyword evidence="5 8" id="KW-0378">Hydrolase</keyword>
<evidence type="ECO:0000259" key="10">
    <source>
        <dbReference type="Pfam" id="PF00251"/>
    </source>
</evidence>
<dbReference type="SUPFAM" id="SSF75005">
    <property type="entry name" value="Arabinanase/levansucrase/invertase"/>
    <property type="match status" value="1"/>
</dbReference>
<dbReference type="InterPro" id="IPR051214">
    <property type="entry name" value="GH32_Enzymes"/>
</dbReference>
<reference evidence="12 13" key="1">
    <citation type="submission" date="2018-06" db="EMBL/GenBank/DDBJ databases">
        <authorList>
            <consortium name="Pathogen Informatics"/>
            <person name="Doyle S."/>
        </authorList>
    </citation>
    <scope>NUCLEOTIDE SEQUENCE [LARGE SCALE GENOMIC DNA]</scope>
    <source>
        <strain evidence="12 13">NCTC10571</strain>
    </source>
</reference>
<keyword evidence="9" id="KW-0119">Carbohydrate metabolism</keyword>
<evidence type="ECO:0000256" key="6">
    <source>
        <dbReference type="ARBA" id="ARBA00023295"/>
    </source>
</evidence>
<evidence type="ECO:0000256" key="5">
    <source>
        <dbReference type="ARBA" id="ARBA00022801"/>
    </source>
</evidence>
<dbReference type="GO" id="GO:0005737">
    <property type="term" value="C:cytoplasm"/>
    <property type="evidence" value="ECO:0007669"/>
    <property type="project" value="UniProtKB-SubCell"/>
</dbReference>
<dbReference type="InterPro" id="IPR006232">
    <property type="entry name" value="Suc6P_hydrolase"/>
</dbReference>
<dbReference type="InterPro" id="IPR023296">
    <property type="entry name" value="Glyco_hydro_beta-prop_sf"/>
</dbReference>
<dbReference type="InterPro" id="IPR001362">
    <property type="entry name" value="Glyco_hydro_32"/>
</dbReference>
<comment type="pathway">
    <text evidence="1 9">Glycan biosynthesis; sucrose metabolism.</text>
</comment>
<comment type="catalytic activity">
    <reaction evidence="8">
        <text>Hydrolysis of terminal non-reducing beta-D-fructofuranoside residues in beta-D-fructofuranosides.</text>
        <dbReference type="EC" id="3.2.1.26"/>
    </reaction>
</comment>
<name>A0A378NUX6_9FIRM</name>
<accession>A0A378NUX6</accession>
<gene>
    <name evidence="12" type="primary">scrB_2</name>
    <name evidence="12" type="ORF">NCTC10571_02332</name>
</gene>
<dbReference type="GO" id="GO:0004564">
    <property type="term" value="F:beta-fructofuranosidase activity"/>
    <property type="evidence" value="ECO:0007669"/>
    <property type="project" value="UniProtKB-EC"/>
</dbReference>
<evidence type="ECO:0000259" key="11">
    <source>
        <dbReference type="Pfam" id="PF08244"/>
    </source>
</evidence>
<dbReference type="Proteomes" id="UP000255234">
    <property type="component" value="Unassembled WGS sequence"/>
</dbReference>
<evidence type="ECO:0000256" key="2">
    <source>
        <dbReference type="ARBA" id="ARBA00009902"/>
    </source>
</evidence>
<evidence type="ECO:0000256" key="3">
    <source>
        <dbReference type="ARBA" id="ARBA00012758"/>
    </source>
</evidence>
<evidence type="ECO:0000313" key="12">
    <source>
        <dbReference type="EMBL" id="STY72141.1"/>
    </source>
</evidence>
<dbReference type="SMART" id="SM00640">
    <property type="entry name" value="Glyco_32"/>
    <property type="match status" value="1"/>
</dbReference>
<evidence type="ECO:0000256" key="1">
    <source>
        <dbReference type="ARBA" id="ARBA00004914"/>
    </source>
</evidence>
<keyword evidence="6 8" id="KW-0326">Glycosidase</keyword>
<comment type="function">
    <text evidence="9">Enables the bacterium to metabolize sucrose as a sole carbon source.</text>
</comment>
<comment type="subcellular location">
    <subcellularLocation>
        <location evidence="9">Cytoplasm</location>
    </subcellularLocation>
</comment>
<evidence type="ECO:0000256" key="8">
    <source>
        <dbReference type="RuleBase" id="RU362110"/>
    </source>
</evidence>
<sequence>MQWHNKFHLEMPKGLVNDPNGLCYHQGKYQIFFQWNPFGCEHKHKHWTYTQTTNFINYTKPQIALAPVDKFDKDGCYSGSARSKNNKLEIIYTANLKDEQNIRYPRQVLVKQDDDGEFIKEKIIIDTVPKGYTTHFRDPYIFTKNNRSFIILGAQRENLTGCALIYEEIDENWIFKGELKTQLTDFGYMWECPNLFTIDDKDILVFCPQGLKAQKYQYQNLYQAGYLIGQFNPDTLEFTHGEFHEFDMGFDFYAPQVLVHENRHILIGWVGMPDKLQDYPTINDGWVHSLTLPRELILKNDKLYQCPISELNELNQNTTTKINTDKISLSANKKLEISIPLKDISSWQGKLKFNNEYILLTYDKNTSVFTIDRSQLKLGGKGIRQFLVKAQDELNLSVYIDNSIIELYLQDGEYYATFCYYPTNDNPVFDLIQNTNNCTTLTDLNSISYL</sequence>
<dbReference type="AlphaFoldDB" id="A0A378NUX6"/>
<dbReference type="NCBIfam" id="TIGR01322">
    <property type="entry name" value="scrB_fam"/>
    <property type="match status" value="1"/>
</dbReference>
<evidence type="ECO:0000256" key="7">
    <source>
        <dbReference type="ARBA" id="ARBA00033367"/>
    </source>
</evidence>
<evidence type="ECO:0000313" key="13">
    <source>
        <dbReference type="Proteomes" id="UP000255234"/>
    </source>
</evidence>
<dbReference type="InterPro" id="IPR013189">
    <property type="entry name" value="Glyco_hydro_32_C"/>
</dbReference>